<reference evidence="1" key="1">
    <citation type="journal article" date="2022" name="bioRxiv">
        <title>Population genetic analysis of Ophidiomyces ophidiicola, the causative agent of snake fungal disease, indicates recent introductions to the USA.</title>
        <authorList>
            <person name="Ladner J.T."/>
            <person name="Palmer J.M."/>
            <person name="Ettinger C.L."/>
            <person name="Stajich J.E."/>
            <person name="Farrell T.M."/>
            <person name="Glorioso B.M."/>
            <person name="Lawson B."/>
            <person name="Price S.J."/>
            <person name="Stengle A.G."/>
            <person name="Grear D.A."/>
            <person name="Lorch J.M."/>
        </authorList>
    </citation>
    <scope>NUCLEOTIDE SEQUENCE</scope>
    <source>
        <strain evidence="1">NWHC 24266-5</strain>
    </source>
</reference>
<protein>
    <submittedName>
        <fullName evidence="1">Uncharacterized protein</fullName>
    </submittedName>
</protein>
<sequence length="269" mass="28397">MMLNLLILVVLSAPSMALSLSPRVTGGSPAELGEFPEIVSMKWNGEPSCGGVLLNEKVVITAAHCVSASDGTPEPDHLPWWANGTTVQAGSLVTSSGGITVGVSKIYVHADYVHRTTHHDVALLYLNSSIKETSTIRYAKLPAKGADPIPGSTAVVAGWGDTKFEGSGSPHLLKADIPVVSRKKCNDYWSEIDRKIIFSQMCAGTKKAAGCNGDSGGPLFDSITGQVIGIVSQAQRCSETGWPTVFASVSAYVDWIKEHASLEEGIKTS</sequence>
<evidence type="ECO:0000313" key="1">
    <source>
        <dbReference type="EMBL" id="KAI2389907.1"/>
    </source>
</evidence>
<accession>A0ACB8V0X7</accession>
<dbReference type="EMBL" id="JALBCA010000021">
    <property type="protein sequence ID" value="KAI2389907.1"/>
    <property type="molecule type" value="Genomic_DNA"/>
</dbReference>
<name>A0ACB8V0X7_9EURO</name>
<comment type="caution">
    <text evidence="1">The sequence shown here is derived from an EMBL/GenBank/DDBJ whole genome shotgun (WGS) entry which is preliminary data.</text>
</comment>
<gene>
    <name evidence="1" type="ORF">LOY88_001926</name>
</gene>
<organism evidence="1">
    <name type="scientific">Ophidiomyces ophidiicola</name>
    <dbReference type="NCBI Taxonomy" id="1387563"/>
    <lineage>
        <taxon>Eukaryota</taxon>
        <taxon>Fungi</taxon>
        <taxon>Dikarya</taxon>
        <taxon>Ascomycota</taxon>
        <taxon>Pezizomycotina</taxon>
        <taxon>Eurotiomycetes</taxon>
        <taxon>Eurotiomycetidae</taxon>
        <taxon>Onygenales</taxon>
        <taxon>Onygenaceae</taxon>
        <taxon>Ophidiomyces</taxon>
    </lineage>
</organism>
<proteinExistence type="predicted"/>